<reference evidence="1 2" key="1">
    <citation type="submission" date="2021-08" db="EMBL/GenBank/DDBJ databases">
        <title>Draft Genome Sequence of Phanerochaete sordida strain YK-624.</title>
        <authorList>
            <person name="Mori T."/>
            <person name="Dohra H."/>
            <person name="Suzuki T."/>
            <person name="Kawagishi H."/>
            <person name="Hirai H."/>
        </authorList>
    </citation>
    <scope>NUCLEOTIDE SEQUENCE [LARGE SCALE GENOMIC DNA]</scope>
    <source>
        <strain evidence="1 2">YK-624</strain>
    </source>
</reference>
<organism evidence="1 2">
    <name type="scientific">Phanerochaete sordida</name>
    <dbReference type="NCBI Taxonomy" id="48140"/>
    <lineage>
        <taxon>Eukaryota</taxon>
        <taxon>Fungi</taxon>
        <taxon>Dikarya</taxon>
        <taxon>Basidiomycota</taxon>
        <taxon>Agaricomycotina</taxon>
        <taxon>Agaricomycetes</taxon>
        <taxon>Polyporales</taxon>
        <taxon>Phanerochaetaceae</taxon>
        <taxon>Phanerochaete</taxon>
    </lineage>
</organism>
<comment type="caution">
    <text evidence="1">The sequence shown here is derived from an EMBL/GenBank/DDBJ whole genome shotgun (WGS) entry which is preliminary data.</text>
</comment>
<evidence type="ECO:0000313" key="2">
    <source>
        <dbReference type="Proteomes" id="UP000703269"/>
    </source>
</evidence>
<dbReference type="Proteomes" id="UP000703269">
    <property type="component" value="Unassembled WGS sequence"/>
</dbReference>
<dbReference type="OrthoDB" id="10469960at2759"/>
<evidence type="ECO:0000313" key="1">
    <source>
        <dbReference type="EMBL" id="GJE98374.1"/>
    </source>
</evidence>
<dbReference type="AlphaFoldDB" id="A0A9P3GS37"/>
<dbReference type="EMBL" id="BPQB01000086">
    <property type="protein sequence ID" value="GJE98374.1"/>
    <property type="molecule type" value="Genomic_DNA"/>
</dbReference>
<keyword evidence="2" id="KW-1185">Reference proteome</keyword>
<sequence>MSAYPDEATLVPKTVMPPRPALAVRPAAANGTKPAKTAAAKQPAPGVLTQRCVAACARKHAQIAREGPTPPGCSDDWFWHDNAHSQRRRQASVEGGTPVDEDRCYPRWGVWCSDVLVGKQCRCDVPKEPPVFEMEV</sequence>
<name>A0A9P3GS37_9APHY</name>
<protein>
    <submittedName>
        <fullName evidence="1">Uncharacterized protein</fullName>
    </submittedName>
</protein>
<proteinExistence type="predicted"/>
<accession>A0A9P3GS37</accession>
<gene>
    <name evidence="1" type="ORF">PsYK624_146030</name>
</gene>